<keyword evidence="2" id="KW-0004">4Fe-4S</keyword>
<dbReference type="InterPro" id="IPR017896">
    <property type="entry name" value="4Fe4S_Fe-S-bd"/>
</dbReference>
<evidence type="ECO:0000313" key="11">
    <source>
        <dbReference type="Proteomes" id="UP000183788"/>
    </source>
</evidence>
<dbReference type="EMBL" id="FPIZ01000012">
    <property type="protein sequence ID" value="SFW71563.1"/>
    <property type="molecule type" value="Genomic_DNA"/>
</dbReference>
<keyword evidence="6" id="KW-0408">Iron</keyword>
<dbReference type="PANTHER" id="PTHR47153">
    <property type="entry name" value="LACTATE UTILIZATION PROTEIN B"/>
    <property type="match status" value="1"/>
</dbReference>
<dbReference type="PROSITE" id="PS51379">
    <property type="entry name" value="4FE4S_FER_2"/>
    <property type="match status" value="1"/>
</dbReference>
<dbReference type="GO" id="GO:0006089">
    <property type="term" value="P:lactate metabolic process"/>
    <property type="evidence" value="ECO:0007669"/>
    <property type="project" value="InterPro"/>
</dbReference>
<dbReference type="GO" id="GO:0051539">
    <property type="term" value="F:4 iron, 4 sulfur cluster binding"/>
    <property type="evidence" value="ECO:0007669"/>
    <property type="project" value="UniProtKB-KW"/>
</dbReference>
<keyword evidence="12" id="KW-1185">Reference proteome</keyword>
<evidence type="ECO:0000313" key="10">
    <source>
        <dbReference type="EMBL" id="WQG87243.1"/>
    </source>
</evidence>
<dbReference type="EMBL" id="CP140154">
    <property type="protein sequence ID" value="WQG87243.1"/>
    <property type="molecule type" value="Genomic_DNA"/>
</dbReference>
<dbReference type="STRING" id="1004.SAMN05661012_03789"/>
<dbReference type="InterPro" id="IPR024185">
    <property type="entry name" value="FTHF_cligase-like_sf"/>
</dbReference>
<dbReference type="RefSeq" id="WP_245801803.1">
    <property type="nucleotide sequence ID" value="NZ_CP139972.1"/>
</dbReference>
<keyword evidence="7" id="KW-0411">Iron-sulfur</keyword>
<keyword evidence="3" id="KW-0479">Metal-binding</keyword>
<evidence type="ECO:0000256" key="3">
    <source>
        <dbReference type="ARBA" id="ARBA00022723"/>
    </source>
</evidence>
<organism evidence="9 11">
    <name type="scientific">Chitinophaga sancti</name>
    <dbReference type="NCBI Taxonomy" id="1004"/>
    <lineage>
        <taxon>Bacteria</taxon>
        <taxon>Pseudomonadati</taxon>
        <taxon>Bacteroidota</taxon>
        <taxon>Chitinophagia</taxon>
        <taxon>Chitinophagales</taxon>
        <taxon>Chitinophagaceae</taxon>
        <taxon>Chitinophaga</taxon>
    </lineage>
</organism>
<evidence type="ECO:0000256" key="6">
    <source>
        <dbReference type="ARBA" id="ARBA00023004"/>
    </source>
</evidence>
<dbReference type="Proteomes" id="UP000183788">
    <property type="component" value="Unassembled WGS sequence"/>
</dbReference>
<dbReference type="AlphaFoldDB" id="A0A1K1RID8"/>
<feature type="domain" description="4Fe-4S ferredoxin-type" evidence="8">
    <location>
        <begin position="314"/>
        <end position="345"/>
    </location>
</feature>
<sequence>MAFVIRNQQFQQSMHQNASTFLDKSGKKATDLGHRQTINHNIGKYNAAVKAGKNQFSDLMTARERAKNIKWRAIEQLDKHLEEFESNLTRRGGKVIWAENAEQVLEEILAICKAKNCKSIVKSKSMATEEVHLNSFLANNNIECVETDLGEYIQQLDEEPPYHIVTPAMHKSKEDVARLFEEKLGTPPNLTPQELTMVAREKLRQKYLDAEIGITGANFIIADIGGIAVTENEGNARLSTAFPKTHIVLVGIEKMIPSFSDLALFWPLLATYGTGQQVTVYNSIFCGPRQEGEIDGPEEMYVILMDNGRTNILADTEAREALYCIRCGSCLNACPVYKNIGGHTYGTTYSGPIGSVITPHLKGIDNYMHLSYASSLCGNCTEVCPVRINLHELLLHNRHKAVEENHTSGAEKVSWFGWKQASLNRRIMNLASGNMKNFFMKKFFTKAWGDDRELPVFAPKSFNQMWKDRKK</sequence>
<dbReference type="InterPro" id="IPR037171">
    <property type="entry name" value="NagB/RpiA_transferase-like"/>
</dbReference>
<gene>
    <name evidence="9" type="ORF">SAMN05661012_03789</name>
    <name evidence="10" type="ORF">SR876_20180</name>
</gene>
<dbReference type="Pfam" id="PF13183">
    <property type="entry name" value="Fer4_8"/>
    <property type="match status" value="1"/>
</dbReference>
<evidence type="ECO:0000313" key="12">
    <source>
        <dbReference type="Proteomes" id="UP001326715"/>
    </source>
</evidence>
<keyword evidence="4" id="KW-0677">Repeat</keyword>
<dbReference type="InterPro" id="IPR009051">
    <property type="entry name" value="Helical_ferredxn"/>
</dbReference>
<proteinExistence type="predicted"/>
<dbReference type="NCBIfam" id="TIGR00273">
    <property type="entry name" value="LutB/LldF family L-lactate oxidation iron-sulfur protein"/>
    <property type="match status" value="1"/>
</dbReference>
<evidence type="ECO:0000256" key="5">
    <source>
        <dbReference type="ARBA" id="ARBA00022982"/>
    </source>
</evidence>
<dbReference type="InterPro" id="IPR004452">
    <property type="entry name" value="LutB/LldF"/>
</dbReference>
<accession>A0A1K1RID8</accession>
<evidence type="ECO:0000256" key="4">
    <source>
        <dbReference type="ARBA" id="ARBA00022737"/>
    </source>
</evidence>
<dbReference type="SUPFAM" id="SSF100950">
    <property type="entry name" value="NagB/RpiA/CoA transferase-like"/>
    <property type="match status" value="1"/>
</dbReference>
<dbReference type="SUPFAM" id="SSF46548">
    <property type="entry name" value="alpha-helical ferredoxin"/>
    <property type="match status" value="1"/>
</dbReference>
<evidence type="ECO:0000259" key="8">
    <source>
        <dbReference type="PROSITE" id="PS51379"/>
    </source>
</evidence>
<dbReference type="InterPro" id="IPR017900">
    <property type="entry name" value="4Fe4S_Fe_S_CS"/>
</dbReference>
<keyword evidence="1" id="KW-0813">Transport</keyword>
<dbReference type="PANTHER" id="PTHR47153:SF2">
    <property type="entry name" value="LACTATE UTILIZATION PROTEIN B"/>
    <property type="match status" value="1"/>
</dbReference>
<evidence type="ECO:0000256" key="1">
    <source>
        <dbReference type="ARBA" id="ARBA00022448"/>
    </source>
</evidence>
<evidence type="ECO:0000256" key="7">
    <source>
        <dbReference type="ARBA" id="ARBA00023014"/>
    </source>
</evidence>
<dbReference type="GO" id="GO:0046872">
    <property type="term" value="F:metal ion binding"/>
    <property type="evidence" value="ECO:0007669"/>
    <property type="project" value="UniProtKB-KW"/>
</dbReference>
<protein>
    <submittedName>
        <fullName evidence="9">L-lactate dehydrogenase complex protein LldF</fullName>
    </submittedName>
    <submittedName>
        <fullName evidence="10">LutB/LldF family L-lactate oxidation iron-sulfur protein</fullName>
    </submittedName>
</protein>
<dbReference type="InterPro" id="IPR003741">
    <property type="entry name" value="LUD_dom"/>
</dbReference>
<reference evidence="10 12" key="2">
    <citation type="submission" date="2023-11" db="EMBL/GenBank/DDBJ databases">
        <title>MicrobeMod: A computational toolkit for identifying prokaryotic methylation and restriction-modification with nanopore sequencing.</title>
        <authorList>
            <person name="Crits-Christoph A."/>
            <person name="Kang S.C."/>
            <person name="Lee H."/>
            <person name="Ostrov N."/>
        </authorList>
    </citation>
    <scope>NUCLEOTIDE SEQUENCE [LARGE SCALE GENOMIC DNA]</scope>
    <source>
        <strain evidence="10 12">ATCC 23090</strain>
    </source>
</reference>
<reference evidence="9 11" key="1">
    <citation type="submission" date="2016-11" db="EMBL/GenBank/DDBJ databases">
        <authorList>
            <person name="Jaros S."/>
            <person name="Januszkiewicz K."/>
            <person name="Wedrychowicz H."/>
        </authorList>
    </citation>
    <scope>NUCLEOTIDE SEQUENCE [LARGE SCALE GENOMIC DNA]</scope>
    <source>
        <strain evidence="9 11">DSM 784</strain>
    </source>
</reference>
<dbReference type="Gene3D" id="1.10.1060.10">
    <property type="entry name" value="Alpha-helical ferredoxin"/>
    <property type="match status" value="1"/>
</dbReference>
<keyword evidence="5" id="KW-0249">Electron transport</keyword>
<dbReference type="PROSITE" id="PS00198">
    <property type="entry name" value="4FE4S_FER_1"/>
    <property type="match status" value="1"/>
</dbReference>
<dbReference type="Proteomes" id="UP001326715">
    <property type="component" value="Chromosome"/>
</dbReference>
<evidence type="ECO:0000256" key="2">
    <source>
        <dbReference type="ARBA" id="ARBA00022485"/>
    </source>
</evidence>
<dbReference type="Gene3D" id="3.40.50.10420">
    <property type="entry name" value="NagB/RpiA/CoA transferase-like"/>
    <property type="match status" value="1"/>
</dbReference>
<name>A0A1K1RID8_9BACT</name>
<evidence type="ECO:0000313" key="9">
    <source>
        <dbReference type="EMBL" id="SFW71563.1"/>
    </source>
</evidence>
<dbReference type="Pfam" id="PF02589">
    <property type="entry name" value="LUD_dom"/>
    <property type="match status" value="1"/>
</dbReference>